<accession>A0A9W7L533</accession>
<reference evidence="5" key="1">
    <citation type="journal article" date="2023" name="Commun. Biol.">
        <title>Genome analysis of Parmales, the sister group of diatoms, reveals the evolutionary specialization of diatoms from phago-mixotrophs to photoautotrophs.</title>
        <authorList>
            <person name="Ban H."/>
            <person name="Sato S."/>
            <person name="Yoshikawa S."/>
            <person name="Yamada K."/>
            <person name="Nakamura Y."/>
            <person name="Ichinomiya M."/>
            <person name="Sato N."/>
            <person name="Blanc-Mathieu R."/>
            <person name="Endo H."/>
            <person name="Kuwata A."/>
            <person name="Ogata H."/>
        </authorList>
    </citation>
    <scope>NUCLEOTIDE SEQUENCE [LARGE SCALE GENOMIC DNA]</scope>
</reference>
<feature type="coiled-coil region" evidence="1">
    <location>
        <begin position="262"/>
        <end position="310"/>
    </location>
</feature>
<dbReference type="Pfam" id="PF00169">
    <property type="entry name" value="PH"/>
    <property type="match status" value="1"/>
</dbReference>
<dbReference type="Proteomes" id="UP001165065">
    <property type="component" value="Unassembled WGS sequence"/>
</dbReference>
<protein>
    <recommendedName>
        <fullName evidence="3">PH domain-containing protein</fullName>
    </recommendedName>
</protein>
<name>A0A9W7L533_9STRA</name>
<keyword evidence="5" id="KW-1185">Reference proteome</keyword>
<evidence type="ECO:0000256" key="2">
    <source>
        <dbReference type="SAM" id="MobiDB-lite"/>
    </source>
</evidence>
<feature type="region of interest" description="Disordered" evidence="2">
    <location>
        <begin position="378"/>
        <end position="466"/>
    </location>
</feature>
<dbReference type="SUPFAM" id="SSF50729">
    <property type="entry name" value="PH domain-like"/>
    <property type="match status" value="1"/>
</dbReference>
<gene>
    <name evidence="4" type="ORF">TrCOL_g6145</name>
</gene>
<feature type="compositionally biased region" description="Pro residues" evidence="2">
    <location>
        <begin position="405"/>
        <end position="445"/>
    </location>
</feature>
<dbReference type="AlphaFoldDB" id="A0A9W7L533"/>
<sequence length="466" mass="52390">MSISDDSSIISRLSNLDEFTLRLASCPDPADRTGTMWKRGRGKKFSFIRPWAKRLFVLDCEGRKLEYKAPHDSVEPDKKGHVILDGGASVKPLSSSNSKFPKGANFGFEILTADGALELALESEDDMKAWMRSIQSAIQQDMISEAKIQKRIYDDHVKRQEEKRERREKREEEEAEKLFNSVIVDSTQKKVLEKQASSLPSVEDQEPSRESLEADELLLGAIMGKSGGAPRPLGGQGALQHSQSFKVGNKTTVLEVDVSGVHEDVLKKQAEGEKQREEAERKRMEMARVYEQMEERKKKANELRRKHQVRQNFKSAVRRAVIQHKFISQMEEKTKETRKAFGYKTSKYDEKKILFEQGEGAEMSNKIERMLARKKLEKQLQDKVDGSIPPPPMVMDSFRSSEGSAPPPPPMPPSISPPPDSANSSPRPPSMPRPPSAPRAPPPKDPATSLFVSVPDGGDELMRVSR</sequence>
<evidence type="ECO:0000256" key="1">
    <source>
        <dbReference type="SAM" id="Coils"/>
    </source>
</evidence>
<feature type="domain" description="PH" evidence="3">
    <location>
        <begin position="29"/>
        <end position="139"/>
    </location>
</feature>
<evidence type="ECO:0000313" key="4">
    <source>
        <dbReference type="EMBL" id="GMI29808.1"/>
    </source>
</evidence>
<dbReference type="InterPro" id="IPR001849">
    <property type="entry name" value="PH_domain"/>
</dbReference>
<dbReference type="Gene3D" id="2.30.29.30">
    <property type="entry name" value="Pleckstrin-homology domain (PH domain)/Phosphotyrosine-binding domain (PTB)"/>
    <property type="match status" value="1"/>
</dbReference>
<proteinExistence type="predicted"/>
<organism evidence="4 5">
    <name type="scientific">Triparma columacea</name>
    <dbReference type="NCBI Taxonomy" id="722753"/>
    <lineage>
        <taxon>Eukaryota</taxon>
        <taxon>Sar</taxon>
        <taxon>Stramenopiles</taxon>
        <taxon>Ochrophyta</taxon>
        <taxon>Bolidophyceae</taxon>
        <taxon>Parmales</taxon>
        <taxon>Triparmaceae</taxon>
        <taxon>Triparma</taxon>
    </lineage>
</organism>
<dbReference type="PROSITE" id="PS50003">
    <property type="entry name" value="PH_DOMAIN"/>
    <property type="match status" value="1"/>
</dbReference>
<evidence type="ECO:0000259" key="3">
    <source>
        <dbReference type="PROSITE" id="PS50003"/>
    </source>
</evidence>
<dbReference type="EMBL" id="BRYA01000688">
    <property type="protein sequence ID" value="GMI29808.1"/>
    <property type="molecule type" value="Genomic_DNA"/>
</dbReference>
<comment type="caution">
    <text evidence="4">The sequence shown here is derived from an EMBL/GenBank/DDBJ whole genome shotgun (WGS) entry which is preliminary data.</text>
</comment>
<keyword evidence="1" id="KW-0175">Coiled coil</keyword>
<dbReference type="SMART" id="SM00233">
    <property type="entry name" value="PH"/>
    <property type="match status" value="1"/>
</dbReference>
<dbReference type="OrthoDB" id="198962at2759"/>
<dbReference type="InterPro" id="IPR011993">
    <property type="entry name" value="PH-like_dom_sf"/>
</dbReference>
<evidence type="ECO:0000313" key="5">
    <source>
        <dbReference type="Proteomes" id="UP001165065"/>
    </source>
</evidence>